<dbReference type="PROSITE" id="PS51257">
    <property type="entry name" value="PROKAR_LIPOPROTEIN"/>
    <property type="match status" value="1"/>
</dbReference>
<accession>E0S2H6</accession>
<dbReference type="eggNOG" id="ENOG5033I5H">
    <property type="taxonomic scope" value="Bacteria"/>
</dbReference>
<reference evidence="1 2" key="1">
    <citation type="journal article" date="2010" name="PLoS ONE">
        <title>The glycobiome of the rumen bacterium Butyrivibrio proteoclasticus B316(T) highlights adaptation to a polysaccharide-rich environment.</title>
        <authorList>
            <person name="Kelly W.J."/>
            <person name="Leahy S.C."/>
            <person name="Altermann E."/>
            <person name="Yeoman C.J."/>
            <person name="Dunne J.C."/>
            <person name="Kong Z."/>
            <person name="Pacheco D.M."/>
            <person name="Li D."/>
            <person name="Noel S.J."/>
            <person name="Moon C.D."/>
            <person name="Cookson A.L."/>
            <person name="Attwood G.T."/>
        </authorList>
    </citation>
    <scope>NUCLEOTIDE SEQUENCE [LARGE SCALE GENOMIC DNA]</scope>
    <source>
        <strain evidence="2">ATCC 51982 / DSM 14932 / B316</strain>
    </source>
</reference>
<dbReference type="HOGENOM" id="CLU_1183239_0_0_9"/>
<keyword evidence="2" id="KW-1185">Reference proteome</keyword>
<proteinExistence type="predicted"/>
<evidence type="ECO:0000313" key="1">
    <source>
        <dbReference type="EMBL" id="ADL32799.1"/>
    </source>
</evidence>
<evidence type="ECO:0000313" key="2">
    <source>
        <dbReference type="Proteomes" id="UP000001299"/>
    </source>
</evidence>
<dbReference type="Proteomes" id="UP000001299">
    <property type="component" value="Chromosome 1"/>
</dbReference>
<sequence>MEINMSKRRSVLLTTILMCFLLVGCKPSEDKLTEAEGARDQLLAARDAAEETYLDIADTSMRSELDELGVQVAEIEAIDFTNMSDKKINEVLPTITELSEKYTTVQSKLTGTYQEETAVKEELAKNVQIDSYIINKMGADLSSIVLHDITADSYSDNLIAGDEQSLISGYTLMGVKLEVYKDSSEWEFVVTDTAGNSYNIPCEDLRNVSEKGVSLTFEYDKETDSATVSCGGYF</sequence>
<name>E0S2H6_BUTPB</name>
<dbReference type="EMBL" id="CP001810">
    <property type="protein sequence ID" value="ADL32799.1"/>
    <property type="molecule type" value="Genomic_DNA"/>
</dbReference>
<dbReference type="AlphaFoldDB" id="E0S2H6"/>
<gene>
    <name evidence="1" type="ordered locus">bpr_I0047</name>
</gene>
<protein>
    <recommendedName>
        <fullName evidence="3">Lipoprotein</fullName>
    </recommendedName>
</protein>
<evidence type="ECO:0008006" key="3">
    <source>
        <dbReference type="Google" id="ProtNLM"/>
    </source>
</evidence>
<dbReference type="KEGG" id="bpb:bpr_I0047"/>
<dbReference type="STRING" id="515622.bpr_I0047"/>
<organism evidence="1 2">
    <name type="scientific">Butyrivibrio proteoclasticus (strain ATCC 51982 / DSM 14932 / B316)</name>
    <name type="common">Clostridium proteoclasticum</name>
    <dbReference type="NCBI Taxonomy" id="515622"/>
    <lineage>
        <taxon>Bacteria</taxon>
        <taxon>Bacillati</taxon>
        <taxon>Bacillota</taxon>
        <taxon>Clostridia</taxon>
        <taxon>Lachnospirales</taxon>
        <taxon>Lachnospiraceae</taxon>
        <taxon>Butyrivibrio</taxon>
    </lineage>
</organism>